<comment type="subcellular location">
    <subcellularLocation>
        <location evidence="2">Membrane</location>
        <topology evidence="2">Multi-pass membrane protein</topology>
    </subcellularLocation>
</comment>
<keyword evidence="8" id="KW-0862">Zinc</keyword>
<dbReference type="PANTHER" id="PTHR39188:SF3">
    <property type="entry name" value="STAGE IV SPORULATION PROTEIN FB"/>
    <property type="match status" value="1"/>
</dbReference>
<dbReference type="Proteomes" id="UP000298460">
    <property type="component" value="Unassembled WGS sequence"/>
</dbReference>
<evidence type="ECO:0000256" key="6">
    <source>
        <dbReference type="ARBA" id="ARBA00022723"/>
    </source>
</evidence>
<evidence type="ECO:0000313" key="15">
    <source>
        <dbReference type="Proteomes" id="UP000298460"/>
    </source>
</evidence>
<comment type="caution">
    <text evidence="14">The sequence shown here is derived from an EMBL/GenBank/DDBJ whole genome shotgun (WGS) entry which is preliminary data.</text>
</comment>
<dbReference type="Pfam" id="PF02163">
    <property type="entry name" value="Peptidase_M50"/>
    <property type="match status" value="2"/>
</dbReference>
<protein>
    <submittedName>
        <fullName evidence="14">Site-2 protease family protein</fullName>
    </submittedName>
</protein>
<keyword evidence="7" id="KW-0378">Hydrolase</keyword>
<keyword evidence="10" id="KW-0482">Metalloprotease</keyword>
<reference evidence="14 15" key="1">
    <citation type="submission" date="2019-03" db="EMBL/GenBank/DDBJ databases">
        <title>Draft Genome Sequence of Desulfosporosinus fructosivorans Strain 63.6F, Isolated from Marine Sediment in the Baltic Sea.</title>
        <authorList>
            <person name="Hausmann B."/>
            <person name="Vandieken V."/>
            <person name="Pjevac P."/>
            <person name="Schreck K."/>
            <person name="Herbold C.W."/>
            <person name="Loy A."/>
        </authorList>
    </citation>
    <scope>NUCLEOTIDE SEQUENCE [LARGE SCALE GENOMIC DNA]</scope>
    <source>
        <strain evidence="14 15">63.6F</strain>
    </source>
</reference>
<evidence type="ECO:0000256" key="2">
    <source>
        <dbReference type="ARBA" id="ARBA00004141"/>
    </source>
</evidence>
<dbReference type="PANTHER" id="PTHR39188">
    <property type="entry name" value="MEMBRANE-ASSOCIATED ZINC METALLOPROTEASE M50B"/>
    <property type="match status" value="1"/>
</dbReference>
<gene>
    <name evidence="14" type="ORF">E4K67_16130</name>
</gene>
<dbReference type="GO" id="GO:0008237">
    <property type="term" value="F:metallopeptidase activity"/>
    <property type="evidence" value="ECO:0007669"/>
    <property type="project" value="UniProtKB-KW"/>
</dbReference>
<accession>A0A4Z0R5D4</accession>
<keyword evidence="15" id="KW-1185">Reference proteome</keyword>
<dbReference type="CDD" id="cd06160">
    <property type="entry name" value="S2P-M50_like_2"/>
    <property type="match status" value="1"/>
</dbReference>
<keyword evidence="5 12" id="KW-0812">Transmembrane</keyword>
<evidence type="ECO:0000256" key="9">
    <source>
        <dbReference type="ARBA" id="ARBA00022989"/>
    </source>
</evidence>
<keyword evidence="4 14" id="KW-0645">Protease</keyword>
<dbReference type="GO" id="GO:0006508">
    <property type="term" value="P:proteolysis"/>
    <property type="evidence" value="ECO:0007669"/>
    <property type="project" value="UniProtKB-KW"/>
</dbReference>
<dbReference type="GO" id="GO:0016020">
    <property type="term" value="C:membrane"/>
    <property type="evidence" value="ECO:0007669"/>
    <property type="project" value="UniProtKB-SubCell"/>
</dbReference>
<dbReference type="AlphaFoldDB" id="A0A4Z0R5D4"/>
<evidence type="ECO:0000256" key="8">
    <source>
        <dbReference type="ARBA" id="ARBA00022833"/>
    </source>
</evidence>
<feature type="transmembrane region" description="Helical" evidence="12">
    <location>
        <begin position="250"/>
        <end position="268"/>
    </location>
</feature>
<feature type="transmembrane region" description="Helical" evidence="12">
    <location>
        <begin position="189"/>
        <end position="206"/>
    </location>
</feature>
<feature type="transmembrane region" description="Helical" evidence="12">
    <location>
        <begin position="24"/>
        <end position="49"/>
    </location>
</feature>
<keyword evidence="9 12" id="KW-1133">Transmembrane helix</keyword>
<evidence type="ECO:0000313" key="14">
    <source>
        <dbReference type="EMBL" id="TGE37363.1"/>
    </source>
</evidence>
<dbReference type="OrthoDB" id="9781963at2"/>
<keyword evidence="11 12" id="KW-0472">Membrane</keyword>
<evidence type="ECO:0000259" key="13">
    <source>
        <dbReference type="Pfam" id="PF02163"/>
    </source>
</evidence>
<evidence type="ECO:0000256" key="1">
    <source>
        <dbReference type="ARBA" id="ARBA00001947"/>
    </source>
</evidence>
<dbReference type="InterPro" id="IPR008915">
    <property type="entry name" value="Peptidase_M50"/>
</dbReference>
<dbReference type="RefSeq" id="WP_135548464.1">
    <property type="nucleotide sequence ID" value="NZ_SPQQ01000005.1"/>
</dbReference>
<keyword evidence="6" id="KW-0479">Metal-binding</keyword>
<feature type="transmembrane region" description="Helical" evidence="12">
    <location>
        <begin position="61"/>
        <end position="89"/>
    </location>
</feature>
<evidence type="ECO:0000256" key="4">
    <source>
        <dbReference type="ARBA" id="ARBA00022670"/>
    </source>
</evidence>
<evidence type="ECO:0000256" key="7">
    <source>
        <dbReference type="ARBA" id="ARBA00022801"/>
    </source>
</evidence>
<evidence type="ECO:0000256" key="12">
    <source>
        <dbReference type="SAM" id="Phobius"/>
    </source>
</evidence>
<sequence>MIGDEKSYVEDIVEKPKKQSPRTIIGILITLILGLLKFSKLAVIAKFLLTLLKASKFAGTFLSMGLTIILYAQIYGWLFAIGFVGVIFVHEMGHYVTSTKIGLDVSAPTFIPFLGAFIRMKSIPKSVREEAIVAIGGPAAGAFITLVCIGLYSITGTPFWAGLAYISALINVFNLLPFGFLDGGRISKAISPFIWIIGLILAIILIWKLHAYILLLIVFFGILEIISMYRNKAQTALYLSVEPIFRFQIGVSYLFLLVLLVGLMMYSLDISTAFTDSLRDMR</sequence>
<comment type="cofactor">
    <cofactor evidence="1">
        <name>Zn(2+)</name>
        <dbReference type="ChEBI" id="CHEBI:29105"/>
    </cofactor>
</comment>
<evidence type="ECO:0000256" key="10">
    <source>
        <dbReference type="ARBA" id="ARBA00023049"/>
    </source>
</evidence>
<dbReference type="GO" id="GO:0046872">
    <property type="term" value="F:metal ion binding"/>
    <property type="evidence" value="ECO:0007669"/>
    <property type="project" value="UniProtKB-KW"/>
</dbReference>
<evidence type="ECO:0000256" key="5">
    <source>
        <dbReference type="ARBA" id="ARBA00022692"/>
    </source>
</evidence>
<feature type="domain" description="Peptidase M50" evidence="13">
    <location>
        <begin position="79"/>
        <end position="152"/>
    </location>
</feature>
<evidence type="ECO:0000256" key="3">
    <source>
        <dbReference type="ARBA" id="ARBA00007931"/>
    </source>
</evidence>
<feature type="transmembrane region" description="Helical" evidence="12">
    <location>
        <begin position="101"/>
        <end position="119"/>
    </location>
</feature>
<comment type="similarity">
    <text evidence="3">Belongs to the peptidase M50B family.</text>
</comment>
<feature type="transmembrane region" description="Helical" evidence="12">
    <location>
        <begin position="159"/>
        <end position="177"/>
    </location>
</feature>
<proteinExistence type="inferred from homology"/>
<dbReference type="EMBL" id="SPQQ01000005">
    <property type="protein sequence ID" value="TGE37363.1"/>
    <property type="molecule type" value="Genomic_DNA"/>
</dbReference>
<evidence type="ECO:0000256" key="11">
    <source>
        <dbReference type="ARBA" id="ARBA00023136"/>
    </source>
</evidence>
<organism evidence="14 15">
    <name type="scientific">Desulfosporosinus fructosivorans</name>
    <dbReference type="NCBI Taxonomy" id="2018669"/>
    <lineage>
        <taxon>Bacteria</taxon>
        <taxon>Bacillati</taxon>
        <taxon>Bacillota</taxon>
        <taxon>Clostridia</taxon>
        <taxon>Eubacteriales</taxon>
        <taxon>Desulfitobacteriaceae</taxon>
        <taxon>Desulfosporosinus</taxon>
    </lineage>
</organism>
<name>A0A4Z0R5D4_9FIRM</name>
<feature type="domain" description="Peptidase M50" evidence="13">
    <location>
        <begin position="158"/>
        <end position="190"/>
    </location>
</feature>
<feature type="transmembrane region" description="Helical" evidence="12">
    <location>
        <begin position="131"/>
        <end position="153"/>
    </location>
</feature>